<evidence type="ECO:0000313" key="8">
    <source>
        <dbReference type="Proteomes" id="UP001152592"/>
    </source>
</evidence>
<dbReference type="Gene3D" id="4.10.240.10">
    <property type="entry name" value="Zn(2)-C6 fungal-type DNA-binding domain"/>
    <property type="match status" value="1"/>
</dbReference>
<dbReference type="PROSITE" id="PS50048">
    <property type="entry name" value="ZN2_CY6_FUNGAL_2"/>
    <property type="match status" value="1"/>
</dbReference>
<feature type="domain" description="Zn(2)-C6 fungal-type" evidence="6">
    <location>
        <begin position="9"/>
        <end position="37"/>
    </location>
</feature>
<dbReference type="PROSITE" id="PS00463">
    <property type="entry name" value="ZN2_CY6_FUNGAL_1"/>
    <property type="match status" value="1"/>
</dbReference>
<dbReference type="GO" id="GO:0045944">
    <property type="term" value="P:positive regulation of transcription by RNA polymerase II"/>
    <property type="evidence" value="ECO:0007669"/>
    <property type="project" value="TreeGrafter"/>
</dbReference>
<evidence type="ECO:0000256" key="2">
    <source>
        <dbReference type="ARBA" id="ARBA00023125"/>
    </source>
</evidence>
<keyword evidence="1" id="KW-0805">Transcription regulation</keyword>
<feature type="compositionally biased region" description="Polar residues" evidence="5">
    <location>
        <begin position="69"/>
        <end position="100"/>
    </location>
</feature>
<dbReference type="GO" id="GO:0008270">
    <property type="term" value="F:zinc ion binding"/>
    <property type="evidence" value="ECO:0007669"/>
    <property type="project" value="InterPro"/>
</dbReference>
<feature type="compositionally biased region" description="Polar residues" evidence="5">
    <location>
        <begin position="108"/>
        <end position="141"/>
    </location>
</feature>
<gene>
    <name evidence="7" type="ORF">PSALAMII_LOCUS7364</name>
</gene>
<evidence type="ECO:0000313" key="7">
    <source>
        <dbReference type="EMBL" id="CAG8397967.1"/>
    </source>
</evidence>
<dbReference type="OrthoDB" id="4001642at2759"/>
<dbReference type="EMBL" id="CAJVPD010000250">
    <property type="protein sequence ID" value="CAG8397967.1"/>
    <property type="molecule type" value="Genomic_DNA"/>
</dbReference>
<dbReference type="CDD" id="cd00067">
    <property type="entry name" value="GAL4"/>
    <property type="match status" value="1"/>
</dbReference>
<evidence type="ECO:0000256" key="3">
    <source>
        <dbReference type="ARBA" id="ARBA00023163"/>
    </source>
</evidence>
<dbReference type="PANTHER" id="PTHR37534:SF2">
    <property type="entry name" value="N-ACETYLTRANSFERASE DOMAIN-CONTAINING PROTEIN"/>
    <property type="match status" value="1"/>
</dbReference>
<sequence length="589" mass="67254">MSHSLAKAPCVNCRERHQRCDRRRPKCRRCDIKGLDCEPVQRKHVFRLGSTANLDANFRHDQIWVNSQPRTWRQSTGSDRISQCRSTLTTSNEQSNSPPTSGHRIDNFQLSYGSDTLDCQSHPESTPNAHPSLDISSQSDGWIATHSHSPFSDAACSIRSTYGSAPEGQVRRPSNPEQDSQPPGENYQITRSNVAQFNQTPTTSSLVSDTKASSQLQESCLMRYFIEELSPWFDHCDELRHFQLVVPRRAENCLALRNAVFAVSARHLCRLPQYMTSRGIMYHGKHLPELTKTTSLEYLLKCIPELIRFHEIQDLTHQENIMAATVILRQYEEMEEELEEGEVGNYANDRVNFLAITHTIIDTMISAPLDHPLATAAFWITIRQDVYCALTRQQTPEFRFGPESLKPSVANTMVIFASEVAKWRWGMKTSHQWEILKNRQHQLDSEYMHELIPLLDQKANRARGSIFPTIWYMVESQVTAVQHFKLGEMILIAESPFLEKARGPVHRKAEAQVREIVLFLCGIAVGHPRCQPALVNAVIAITLYGEYFTHSDERDALLGIINQTMSLHAWPMRKAHQTLSRQWELADAV</sequence>
<feature type="compositionally biased region" description="Polar residues" evidence="5">
    <location>
        <begin position="175"/>
        <end position="187"/>
    </location>
</feature>
<dbReference type="InterPro" id="IPR001138">
    <property type="entry name" value="Zn2Cys6_DnaBD"/>
</dbReference>
<dbReference type="Proteomes" id="UP001152592">
    <property type="component" value="Unassembled WGS sequence"/>
</dbReference>
<keyword evidence="3" id="KW-0804">Transcription</keyword>
<dbReference type="SMART" id="SM00066">
    <property type="entry name" value="GAL4"/>
    <property type="match status" value="1"/>
</dbReference>
<name>A0A9W4JLH6_9EURO</name>
<evidence type="ECO:0000256" key="4">
    <source>
        <dbReference type="ARBA" id="ARBA00023242"/>
    </source>
</evidence>
<dbReference type="PANTHER" id="PTHR37534">
    <property type="entry name" value="TRANSCRIPTIONAL ACTIVATOR PROTEIN UGA3"/>
    <property type="match status" value="1"/>
</dbReference>
<dbReference type="InterPro" id="IPR036864">
    <property type="entry name" value="Zn2-C6_fun-type_DNA-bd_sf"/>
</dbReference>
<dbReference type="GO" id="GO:0000981">
    <property type="term" value="F:DNA-binding transcription factor activity, RNA polymerase II-specific"/>
    <property type="evidence" value="ECO:0007669"/>
    <property type="project" value="InterPro"/>
</dbReference>
<protein>
    <recommendedName>
        <fullName evidence="6">Zn(2)-C6 fungal-type domain-containing protein</fullName>
    </recommendedName>
</protein>
<dbReference type="SUPFAM" id="SSF57701">
    <property type="entry name" value="Zn2/Cys6 DNA-binding domain"/>
    <property type="match status" value="1"/>
</dbReference>
<evidence type="ECO:0000259" key="6">
    <source>
        <dbReference type="PROSITE" id="PS50048"/>
    </source>
</evidence>
<dbReference type="AlphaFoldDB" id="A0A9W4JLH6"/>
<dbReference type="GO" id="GO:0000976">
    <property type="term" value="F:transcription cis-regulatory region binding"/>
    <property type="evidence" value="ECO:0007669"/>
    <property type="project" value="TreeGrafter"/>
</dbReference>
<keyword evidence="4" id="KW-0539">Nucleus</keyword>
<evidence type="ECO:0000256" key="1">
    <source>
        <dbReference type="ARBA" id="ARBA00023015"/>
    </source>
</evidence>
<organism evidence="7 8">
    <name type="scientific">Penicillium salamii</name>
    <dbReference type="NCBI Taxonomy" id="1612424"/>
    <lineage>
        <taxon>Eukaryota</taxon>
        <taxon>Fungi</taxon>
        <taxon>Dikarya</taxon>
        <taxon>Ascomycota</taxon>
        <taxon>Pezizomycotina</taxon>
        <taxon>Eurotiomycetes</taxon>
        <taxon>Eurotiomycetidae</taxon>
        <taxon>Eurotiales</taxon>
        <taxon>Aspergillaceae</taxon>
        <taxon>Penicillium</taxon>
    </lineage>
</organism>
<evidence type="ECO:0000256" key="5">
    <source>
        <dbReference type="SAM" id="MobiDB-lite"/>
    </source>
</evidence>
<dbReference type="GO" id="GO:0005634">
    <property type="term" value="C:nucleus"/>
    <property type="evidence" value="ECO:0007669"/>
    <property type="project" value="TreeGrafter"/>
</dbReference>
<comment type="caution">
    <text evidence="7">The sequence shown here is derived from an EMBL/GenBank/DDBJ whole genome shotgun (WGS) entry which is preliminary data.</text>
</comment>
<dbReference type="Pfam" id="PF00172">
    <property type="entry name" value="Zn_clus"/>
    <property type="match status" value="1"/>
</dbReference>
<feature type="region of interest" description="Disordered" evidence="5">
    <location>
        <begin position="163"/>
        <end position="187"/>
    </location>
</feature>
<accession>A0A9W4JLH6</accession>
<feature type="region of interest" description="Disordered" evidence="5">
    <location>
        <begin position="69"/>
        <end position="141"/>
    </location>
</feature>
<reference evidence="7" key="1">
    <citation type="submission" date="2021-07" db="EMBL/GenBank/DDBJ databases">
        <authorList>
            <person name="Branca A.L. A."/>
        </authorList>
    </citation>
    <scope>NUCLEOTIDE SEQUENCE</scope>
</reference>
<keyword evidence="2" id="KW-0238">DNA-binding</keyword>
<proteinExistence type="predicted"/>